<dbReference type="SUPFAM" id="SSF55729">
    <property type="entry name" value="Acyl-CoA N-acyltransferases (Nat)"/>
    <property type="match status" value="1"/>
</dbReference>
<organism evidence="4 5">
    <name type="scientific">Paenibacillus haidiansis</name>
    <dbReference type="NCBI Taxonomy" id="1574488"/>
    <lineage>
        <taxon>Bacteria</taxon>
        <taxon>Bacillati</taxon>
        <taxon>Bacillota</taxon>
        <taxon>Bacilli</taxon>
        <taxon>Bacillales</taxon>
        <taxon>Paenibacillaceae</taxon>
        <taxon>Paenibacillus</taxon>
    </lineage>
</organism>
<protein>
    <submittedName>
        <fullName evidence="4">GNAT family N-acetyltransferase</fullName>
    </submittedName>
</protein>
<keyword evidence="5" id="KW-1185">Reference proteome</keyword>
<dbReference type="InterPro" id="IPR050680">
    <property type="entry name" value="YpeA/RimI_acetyltransf"/>
</dbReference>
<gene>
    <name evidence="4" type="ORF">V3851_06545</name>
</gene>
<dbReference type="Pfam" id="PF00583">
    <property type="entry name" value="Acetyltransf_1"/>
    <property type="match status" value="1"/>
</dbReference>
<dbReference type="PROSITE" id="PS51186">
    <property type="entry name" value="GNAT"/>
    <property type="match status" value="1"/>
</dbReference>
<comment type="caution">
    <text evidence="4">The sequence shown here is derived from an EMBL/GenBank/DDBJ whole genome shotgun (WGS) entry which is preliminary data.</text>
</comment>
<dbReference type="InterPro" id="IPR000182">
    <property type="entry name" value="GNAT_dom"/>
</dbReference>
<dbReference type="PANTHER" id="PTHR43420">
    <property type="entry name" value="ACETYLTRANSFERASE"/>
    <property type="match status" value="1"/>
</dbReference>
<evidence type="ECO:0000259" key="3">
    <source>
        <dbReference type="PROSITE" id="PS51186"/>
    </source>
</evidence>
<dbReference type="CDD" id="cd04301">
    <property type="entry name" value="NAT_SF"/>
    <property type="match status" value="1"/>
</dbReference>
<sequence length="302" mass="34159">MNIQALNGELLERFIDYCRKHRTEVDDSFLYEEDLRDFNIGKENPTYVAVNQHGEIIAAASLIKDAHHARGKKARFRIFHSEIADAGIYKRLLDELLKHGAGLEQFFVFVPVVRTNMIEIVEELHFEVERYSFILVREGASPAPYFLPEGYSLVPFSPGRDEQIWADVRNIGFAKLKGSQTPITAEMVSKMAADDDYIDGGMLILYHHDRPVGIVRGADDEYEGEPIMNIGPLALIPEYQGKGLGRMLLRAALHFAKEKGYNRTILCVNAENERAKALYLQEGFVQMEAAANYRYELGSGNA</sequence>
<accession>A0ABU7VQ26</accession>
<dbReference type="Gene3D" id="3.40.630.30">
    <property type="match status" value="1"/>
</dbReference>
<feature type="domain" description="N-acetyltransferase" evidence="3">
    <location>
        <begin position="151"/>
        <end position="302"/>
    </location>
</feature>
<keyword evidence="1" id="KW-0808">Transferase</keyword>
<dbReference type="RefSeq" id="WP_331845717.1">
    <property type="nucleotide sequence ID" value="NZ_JAZHPZ010000002.1"/>
</dbReference>
<evidence type="ECO:0000256" key="2">
    <source>
        <dbReference type="ARBA" id="ARBA00023315"/>
    </source>
</evidence>
<dbReference type="InterPro" id="IPR016181">
    <property type="entry name" value="Acyl_CoA_acyltransferase"/>
</dbReference>
<dbReference type="EMBL" id="JAZHPZ010000002">
    <property type="protein sequence ID" value="MEF2965488.1"/>
    <property type="molecule type" value="Genomic_DNA"/>
</dbReference>
<proteinExistence type="predicted"/>
<keyword evidence="2" id="KW-0012">Acyltransferase</keyword>
<reference evidence="4 5" key="1">
    <citation type="submission" date="2024-02" db="EMBL/GenBank/DDBJ databases">
        <title>A nitrogen-fixing paenibacillus bacterium.</title>
        <authorList>
            <person name="Zhang W.L."/>
            <person name="Chen S.F."/>
        </authorList>
    </citation>
    <scope>NUCLEOTIDE SEQUENCE [LARGE SCALE GENOMIC DNA]</scope>
    <source>
        <strain evidence="4 5">M1</strain>
    </source>
</reference>
<name>A0ABU7VQ26_9BACL</name>
<dbReference type="Proteomes" id="UP001306950">
    <property type="component" value="Unassembled WGS sequence"/>
</dbReference>
<evidence type="ECO:0000256" key="1">
    <source>
        <dbReference type="ARBA" id="ARBA00022679"/>
    </source>
</evidence>
<evidence type="ECO:0000313" key="4">
    <source>
        <dbReference type="EMBL" id="MEF2965488.1"/>
    </source>
</evidence>
<evidence type="ECO:0000313" key="5">
    <source>
        <dbReference type="Proteomes" id="UP001306950"/>
    </source>
</evidence>